<organism evidence="13 14">
    <name type="scientific">Hyphobacterium marinum</name>
    <dbReference type="NCBI Taxonomy" id="3116574"/>
    <lineage>
        <taxon>Bacteria</taxon>
        <taxon>Pseudomonadati</taxon>
        <taxon>Pseudomonadota</taxon>
        <taxon>Alphaproteobacteria</taxon>
        <taxon>Maricaulales</taxon>
        <taxon>Maricaulaceae</taxon>
        <taxon>Hyphobacterium</taxon>
    </lineage>
</organism>
<dbReference type="InterPro" id="IPR003594">
    <property type="entry name" value="HATPase_dom"/>
</dbReference>
<evidence type="ECO:0000256" key="2">
    <source>
        <dbReference type="ARBA" id="ARBA00004370"/>
    </source>
</evidence>
<dbReference type="SUPFAM" id="SSF55874">
    <property type="entry name" value="ATPase domain of HSP90 chaperone/DNA topoisomerase II/histidine kinase"/>
    <property type="match status" value="1"/>
</dbReference>
<dbReference type="SMART" id="SM00387">
    <property type="entry name" value="HATPase_c"/>
    <property type="match status" value="1"/>
</dbReference>
<dbReference type="InterPro" id="IPR036097">
    <property type="entry name" value="HisK_dim/P_sf"/>
</dbReference>
<evidence type="ECO:0000259" key="12">
    <source>
        <dbReference type="PROSITE" id="PS50885"/>
    </source>
</evidence>
<evidence type="ECO:0000256" key="9">
    <source>
        <dbReference type="SAM" id="Coils"/>
    </source>
</evidence>
<evidence type="ECO:0000256" key="7">
    <source>
        <dbReference type="ARBA" id="ARBA00022777"/>
    </source>
</evidence>
<comment type="caution">
    <text evidence="13">The sequence shown here is derived from an EMBL/GenBank/DDBJ whole genome shotgun (WGS) entry which is preliminary data.</text>
</comment>
<keyword evidence="6" id="KW-0547">Nucleotide-binding</keyword>
<keyword evidence="10" id="KW-0472">Membrane</keyword>
<dbReference type="PROSITE" id="PS50885">
    <property type="entry name" value="HAMP"/>
    <property type="match status" value="1"/>
</dbReference>
<dbReference type="PRINTS" id="PR00344">
    <property type="entry name" value="BCTRLSENSOR"/>
</dbReference>
<comment type="subcellular location">
    <subcellularLocation>
        <location evidence="2">Membrane</location>
    </subcellularLocation>
</comment>
<keyword evidence="9" id="KW-0175">Coiled coil</keyword>
<evidence type="ECO:0000256" key="1">
    <source>
        <dbReference type="ARBA" id="ARBA00000085"/>
    </source>
</evidence>
<evidence type="ECO:0000256" key="4">
    <source>
        <dbReference type="ARBA" id="ARBA00022553"/>
    </source>
</evidence>
<evidence type="ECO:0000256" key="8">
    <source>
        <dbReference type="ARBA" id="ARBA00022840"/>
    </source>
</evidence>
<proteinExistence type="predicted"/>
<protein>
    <recommendedName>
        <fullName evidence="3">histidine kinase</fullName>
        <ecNumber evidence="3">2.7.13.3</ecNumber>
    </recommendedName>
</protein>
<name>A0ABU7LWB4_9PROT</name>
<dbReference type="Pfam" id="PF02518">
    <property type="entry name" value="HATPase_c"/>
    <property type="match status" value="1"/>
</dbReference>
<dbReference type="CDD" id="cd00075">
    <property type="entry name" value="HATPase"/>
    <property type="match status" value="1"/>
</dbReference>
<dbReference type="RefSeq" id="WP_330195368.1">
    <property type="nucleotide sequence ID" value="NZ_JAZDRO010000001.1"/>
</dbReference>
<reference evidence="13 14" key="1">
    <citation type="submission" date="2024-01" db="EMBL/GenBank/DDBJ databases">
        <title>Hyphobacterium bacterium isolated from marine sediment.</title>
        <authorList>
            <person name="Zhao S."/>
        </authorList>
    </citation>
    <scope>NUCLEOTIDE SEQUENCE [LARGE SCALE GENOMIC DNA]</scope>
    <source>
        <strain evidence="13 14">Y60-23</strain>
    </source>
</reference>
<comment type="catalytic activity">
    <reaction evidence="1">
        <text>ATP + protein L-histidine = ADP + protein N-phospho-L-histidine.</text>
        <dbReference type="EC" id="2.7.13.3"/>
    </reaction>
</comment>
<evidence type="ECO:0000259" key="11">
    <source>
        <dbReference type="PROSITE" id="PS50109"/>
    </source>
</evidence>
<dbReference type="EMBL" id="JAZDRO010000001">
    <property type="protein sequence ID" value="MEE2565837.1"/>
    <property type="molecule type" value="Genomic_DNA"/>
</dbReference>
<dbReference type="InterPro" id="IPR050980">
    <property type="entry name" value="2C_sensor_his_kinase"/>
</dbReference>
<dbReference type="PANTHER" id="PTHR44936:SF10">
    <property type="entry name" value="SENSOR PROTEIN RSTB"/>
    <property type="match status" value="1"/>
</dbReference>
<feature type="coiled-coil region" evidence="9">
    <location>
        <begin position="241"/>
        <end position="268"/>
    </location>
</feature>
<keyword evidence="14" id="KW-1185">Reference proteome</keyword>
<evidence type="ECO:0000256" key="10">
    <source>
        <dbReference type="SAM" id="Phobius"/>
    </source>
</evidence>
<dbReference type="GO" id="GO:0016301">
    <property type="term" value="F:kinase activity"/>
    <property type="evidence" value="ECO:0007669"/>
    <property type="project" value="UniProtKB-KW"/>
</dbReference>
<keyword evidence="5" id="KW-0808">Transferase</keyword>
<dbReference type="Gene3D" id="1.10.287.130">
    <property type="match status" value="1"/>
</dbReference>
<keyword evidence="8" id="KW-0067">ATP-binding</keyword>
<dbReference type="PROSITE" id="PS50109">
    <property type="entry name" value="HIS_KIN"/>
    <property type="match status" value="1"/>
</dbReference>
<dbReference type="Gene3D" id="3.30.565.10">
    <property type="entry name" value="Histidine kinase-like ATPase, C-terminal domain"/>
    <property type="match status" value="1"/>
</dbReference>
<evidence type="ECO:0000313" key="13">
    <source>
        <dbReference type="EMBL" id="MEE2565837.1"/>
    </source>
</evidence>
<feature type="domain" description="HAMP" evidence="12">
    <location>
        <begin position="205"/>
        <end position="260"/>
    </location>
</feature>
<dbReference type="InterPro" id="IPR036890">
    <property type="entry name" value="HATPase_C_sf"/>
</dbReference>
<dbReference type="Proteomes" id="UP001310692">
    <property type="component" value="Unassembled WGS sequence"/>
</dbReference>
<feature type="transmembrane region" description="Helical" evidence="10">
    <location>
        <begin position="33"/>
        <end position="53"/>
    </location>
</feature>
<keyword evidence="10" id="KW-1133">Transmembrane helix</keyword>
<dbReference type="SUPFAM" id="SSF47384">
    <property type="entry name" value="Homodimeric domain of signal transducing histidine kinase"/>
    <property type="match status" value="1"/>
</dbReference>
<evidence type="ECO:0000256" key="5">
    <source>
        <dbReference type="ARBA" id="ARBA00022679"/>
    </source>
</evidence>
<dbReference type="InterPro" id="IPR003660">
    <property type="entry name" value="HAMP_dom"/>
</dbReference>
<evidence type="ECO:0000256" key="3">
    <source>
        <dbReference type="ARBA" id="ARBA00012438"/>
    </source>
</evidence>
<evidence type="ECO:0000256" key="6">
    <source>
        <dbReference type="ARBA" id="ARBA00022741"/>
    </source>
</evidence>
<gene>
    <name evidence="13" type="ORF">V0U35_04020</name>
</gene>
<keyword evidence="10" id="KW-0812">Transmembrane</keyword>
<sequence length="480" mass="51445">MTELKSSPRPGTGAAAALRAARRALLESLPGRLLLFIIVFAMIAQLIIFLPLATAFRNNWIAERAQAAHIAALSADVAGGAAPSDAVVRQLLTGADAVAVARFTEGRNELVLYGGPVDGPLVTLDRRSANWAGDVAETAGTFFAPSGRYLRIIAEPRSAPGDVMDVIVPEAPLKRELAAYSAGLFWLSAFIAVVTGALIYVTLFYLFVRPMRKLTRAMARFQKDPENPARTIRPSGRSDEIGTAEIALAELQTDVRQALKQRERLASLGAAVAKINHDLRNVLASAQLVSDRLAASDEPATRKMGERLVRAIGRGIRLCEETLRFGRSEERPPEKRALSLRLSLEEAAADAMAAEGSAVWVNEVEADLTVQADPDQVHRIFLNLFRNALQAMDGLGEPGRLTVGARREGEAVRIEVADTGTGVPDKVREHLFEPFSGSARRDGTGLGLATARELARAHGGDVELVSTGPGGTVFAVRLEG</sequence>
<dbReference type="InterPro" id="IPR005467">
    <property type="entry name" value="His_kinase_dom"/>
</dbReference>
<feature type="transmembrane region" description="Helical" evidence="10">
    <location>
        <begin position="184"/>
        <end position="208"/>
    </location>
</feature>
<evidence type="ECO:0000313" key="14">
    <source>
        <dbReference type="Proteomes" id="UP001310692"/>
    </source>
</evidence>
<feature type="domain" description="Histidine kinase" evidence="11">
    <location>
        <begin position="274"/>
        <end position="480"/>
    </location>
</feature>
<keyword evidence="4" id="KW-0597">Phosphoprotein</keyword>
<dbReference type="EC" id="2.7.13.3" evidence="3"/>
<keyword evidence="7 13" id="KW-0418">Kinase</keyword>
<accession>A0ABU7LWB4</accession>
<dbReference type="InterPro" id="IPR004358">
    <property type="entry name" value="Sig_transdc_His_kin-like_C"/>
</dbReference>
<dbReference type="PANTHER" id="PTHR44936">
    <property type="entry name" value="SENSOR PROTEIN CREC"/>
    <property type="match status" value="1"/>
</dbReference>